<feature type="transmembrane region" description="Helical" evidence="5">
    <location>
        <begin position="150"/>
        <end position="169"/>
    </location>
</feature>
<evidence type="ECO:0000259" key="6">
    <source>
        <dbReference type="Pfam" id="PF01699"/>
    </source>
</evidence>
<dbReference type="InterPro" id="IPR044880">
    <property type="entry name" value="NCX_ion-bd_dom_sf"/>
</dbReference>
<keyword evidence="8" id="KW-1185">Reference proteome</keyword>
<feature type="transmembrane region" description="Helical" evidence="5">
    <location>
        <begin position="211"/>
        <end position="231"/>
    </location>
</feature>
<dbReference type="EMBL" id="AP021874">
    <property type="protein sequence ID" value="BBO69694.1"/>
    <property type="molecule type" value="Genomic_DNA"/>
</dbReference>
<name>A0A5K7YTT4_9BACT</name>
<dbReference type="Pfam" id="PF01699">
    <property type="entry name" value="Na_Ca_ex"/>
    <property type="match status" value="1"/>
</dbReference>
<evidence type="ECO:0000256" key="5">
    <source>
        <dbReference type="SAM" id="Phobius"/>
    </source>
</evidence>
<dbReference type="KEGG" id="dalk:DSCA_36240"/>
<feature type="transmembrane region" description="Helical" evidence="5">
    <location>
        <begin position="310"/>
        <end position="330"/>
    </location>
</feature>
<evidence type="ECO:0000313" key="8">
    <source>
        <dbReference type="Proteomes" id="UP000427906"/>
    </source>
</evidence>
<feature type="transmembrane region" description="Helical" evidence="5">
    <location>
        <begin position="181"/>
        <end position="199"/>
    </location>
</feature>
<dbReference type="OrthoDB" id="189209at2"/>
<keyword evidence="2 5" id="KW-0812">Transmembrane</keyword>
<evidence type="ECO:0000256" key="2">
    <source>
        <dbReference type="ARBA" id="ARBA00022692"/>
    </source>
</evidence>
<comment type="subcellular location">
    <subcellularLocation>
        <location evidence="1">Membrane</location>
        <topology evidence="1">Multi-pass membrane protein</topology>
    </subcellularLocation>
</comment>
<evidence type="ECO:0000256" key="4">
    <source>
        <dbReference type="ARBA" id="ARBA00023136"/>
    </source>
</evidence>
<protein>
    <recommendedName>
        <fullName evidence="6">Sodium/calcium exchanger membrane region domain-containing protein</fullName>
    </recommendedName>
</protein>
<feature type="domain" description="Sodium/calcium exchanger membrane region" evidence="6">
    <location>
        <begin position="43"/>
        <end position="192"/>
    </location>
</feature>
<accession>A0A5K7YTT4</accession>
<dbReference type="Gene3D" id="1.20.1420.30">
    <property type="entry name" value="NCX, central ion-binding region"/>
    <property type="match status" value="1"/>
</dbReference>
<feature type="transmembrane region" description="Helical" evidence="5">
    <location>
        <begin position="110"/>
        <end position="129"/>
    </location>
</feature>
<dbReference type="RefSeq" id="WP_155317709.1">
    <property type="nucleotide sequence ID" value="NZ_AP021874.1"/>
</dbReference>
<dbReference type="Proteomes" id="UP000427906">
    <property type="component" value="Chromosome"/>
</dbReference>
<feature type="transmembrane region" description="Helical" evidence="5">
    <location>
        <begin position="70"/>
        <end position="90"/>
    </location>
</feature>
<evidence type="ECO:0000256" key="3">
    <source>
        <dbReference type="ARBA" id="ARBA00022989"/>
    </source>
</evidence>
<feature type="transmembrane region" description="Helical" evidence="5">
    <location>
        <begin position="284"/>
        <end position="304"/>
    </location>
</feature>
<reference evidence="7 8" key="1">
    <citation type="submission" date="2019-11" db="EMBL/GenBank/DDBJ databases">
        <title>Comparative genomics of hydrocarbon-degrading Desulfosarcina strains.</title>
        <authorList>
            <person name="Watanabe M."/>
            <person name="Kojima H."/>
            <person name="Fukui M."/>
        </authorList>
    </citation>
    <scope>NUCLEOTIDE SEQUENCE [LARGE SCALE GENOMIC DNA]</scope>
    <source>
        <strain evidence="7 8">PL12</strain>
    </source>
</reference>
<organism evidence="7 8">
    <name type="scientific">Desulfosarcina alkanivorans</name>
    <dbReference type="NCBI Taxonomy" id="571177"/>
    <lineage>
        <taxon>Bacteria</taxon>
        <taxon>Pseudomonadati</taxon>
        <taxon>Thermodesulfobacteriota</taxon>
        <taxon>Desulfobacteria</taxon>
        <taxon>Desulfobacterales</taxon>
        <taxon>Desulfosarcinaceae</taxon>
        <taxon>Desulfosarcina</taxon>
    </lineage>
</organism>
<evidence type="ECO:0000256" key="1">
    <source>
        <dbReference type="ARBA" id="ARBA00004141"/>
    </source>
</evidence>
<feature type="transmembrane region" description="Helical" evidence="5">
    <location>
        <begin position="251"/>
        <end position="272"/>
    </location>
</feature>
<dbReference type="AlphaFoldDB" id="A0A5K7YTT4"/>
<dbReference type="InterPro" id="IPR004837">
    <property type="entry name" value="NaCa_Exmemb"/>
</dbReference>
<gene>
    <name evidence="7" type="ORF">DSCA_36240</name>
</gene>
<dbReference type="GO" id="GO:0055085">
    <property type="term" value="P:transmembrane transport"/>
    <property type="evidence" value="ECO:0007669"/>
    <property type="project" value="InterPro"/>
</dbReference>
<feature type="transmembrane region" description="Helical" evidence="5">
    <location>
        <begin position="41"/>
        <end position="58"/>
    </location>
</feature>
<dbReference type="GO" id="GO:0016020">
    <property type="term" value="C:membrane"/>
    <property type="evidence" value="ECO:0007669"/>
    <property type="project" value="UniProtKB-SubCell"/>
</dbReference>
<keyword evidence="3 5" id="KW-1133">Transmembrane helix</keyword>
<evidence type="ECO:0000313" key="7">
    <source>
        <dbReference type="EMBL" id="BBO69694.1"/>
    </source>
</evidence>
<feature type="transmembrane region" description="Helical" evidence="5">
    <location>
        <begin position="337"/>
        <end position="354"/>
    </location>
</feature>
<proteinExistence type="predicted"/>
<sequence>MNRPALITPIFDYTDRAIACCRAGLLQLDGWWRFLSALDPWFSLGLFLVCSVLMVYRLNVLERKGLEGTVLGTLVMPYASGFPNLMFAFSLGRQGGSGSVILENCIVNNVTNLTLLIGLPALVWTLNIIPSRTARTAHRPVSKLHRLNTLSLILTLVALFFFTGALWALGRDGTLDFGDGLVLVGIFLFWQVLHVFDVLKYNIHQRRSLPWTILVDVLLVVALGAGVLNGIDRLVAWVMALGPGFVLYDQLGLLSGCLMVLPNAVLAAYYAWAGRADIVYSSQVGDGHICIPMCIGLFALFSMIQVPAQTTMGIMVIVGAGLVHLFFVSVVGRLPRFMGALLTIAYGIFIYTGLVA</sequence>
<keyword evidence="4 5" id="KW-0472">Membrane</keyword>